<keyword evidence="4" id="KW-1185">Reference proteome</keyword>
<dbReference type="SMART" id="SM00205">
    <property type="entry name" value="THN"/>
    <property type="match status" value="1"/>
</dbReference>
<dbReference type="InterPro" id="IPR001938">
    <property type="entry name" value="Thaumatin"/>
</dbReference>
<feature type="disulfide bond" evidence="1">
    <location>
        <begin position="36"/>
        <end position="247"/>
    </location>
</feature>
<keyword evidence="1" id="KW-1015">Disulfide bond</keyword>
<evidence type="ECO:0000256" key="1">
    <source>
        <dbReference type="PIRSR" id="PIRSR002703-1"/>
    </source>
</evidence>
<feature type="disulfide bond" evidence="1">
    <location>
        <begin position="153"/>
        <end position="236"/>
    </location>
</feature>
<feature type="disulfide bond" evidence="1">
    <location>
        <begin position="83"/>
        <end position="94"/>
    </location>
</feature>
<dbReference type="Gene3D" id="2.60.110.10">
    <property type="entry name" value="Thaumatin"/>
    <property type="match status" value="1"/>
</dbReference>
<dbReference type="Proteomes" id="UP001370490">
    <property type="component" value="Unassembled WGS sequence"/>
</dbReference>
<reference evidence="3 4" key="1">
    <citation type="submission" date="2023-12" db="EMBL/GenBank/DDBJ databases">
        <title>A high-quality genome assembly for Dillenia turbinata (Dilleniales).</title>
        <authorList>
            <person name="Chanderbali A."/>
        </authorList>
    </citation>
    <scope>NUCLEOTIDE SEQUENCE [LARGE SCALE GENOMIC DNA]</scope>
    <source>
        <strain evidence="3">LSX21</strain>
        <tissue evidence="3">Leaf</tissue>
    </source>
</reference>
<feature type="signal peptide" evidence="2">
    <location>
        <begin position="1"/>
        <end position="27"/>
    </location>
</feature>
<dbReference type="Pfam" id="PF00314">
    <property type="entry name" value="Thaumatin"/>
    <property type="match status" value="1"/>
</dbReference>
<feature type="disulfide bond" evidence="1">
    <location>
        <begin position="196"/>
        <end position="206"/>
    </location>
</feature>
<evidence type="ECO:0000313" key="3">
    <source>
        <dbReference type="EMBL" id="KAK6942728.1"/>
    </source>
</evidence>
<gene>
    <name evidence="3" type="ORF">RJ641_028105</name>
</gene>
<feature type="chain" id="PRO_5042980680" evidence="2">
    <location>
        <begin position="28"/>
        <end position="248"/>
    </location>
</feature>
<dbReference type="PIRSF" id="PIRSF002703">
    <property type="entry name" value="Thaumatin"/>
    <property type="match status" value="1"/>
</dbReference>
<feature type="disulfide bond" evidence="1">
    <location>
        <begin position="99"/>
        <end position="106"/>
    </location>
</feature>
<dbReference type="PRINTS" id="PR00347">
    <property type="entry name" value="THAUMATIN"/>
</dbReference>
<dbReference type="CDD" id="cd09218">
    <property type="entry name" value="TLP-PA"/>
    <property type="match status" value="1"/>
</dbReference>
<sequence>MPPEKAMESQTMFILTLSLLFLSGVQAVNFIVRNNCPYTVWPGILTSSGPVLDNTGFELPSGNFITLNVAPSWSGRLWGRTSCSIDATTAKFNCATGDCASGQVSCNGAGGIPPATLIELTLNGYKDQDFYDISLVDGFNVPASISPAGHGDCKATSCGGDINGVCPPELAVMGANGRTVACKSACLALNEPRYCCIGSYNTPETCPPTEYSKIFKAQCPKAYSYAYDDKTSTFTCPSGADYVIAFCP</sequence>
<dbReference type="InterPro" id="IPR037176">
    <property type="entry name" value="Osmotin/thaumatin-like_sf"/>
</dbReference>
<dbReference type="PANTHER" id="PTHR31048">
    <property type="entry name" value="OS03G0233200 PROTEIN"/>
    <property type="match status" value="1"/>
</dbReference>
<organism evidence="3 4">
    <name type="scientific">Dillenia turbinata</name>
    <dbReference type="NCBI Taxonomy" id="194707"/>
    <lineage>
        <taxon>Eukaryota</taxon>
        <taxon>Viridiplantae</taxon>
        <taxon>Streptophyta</taxon>
        <taxon>Embryophyta</taxon>
        <taxon>Tracheophyta</taxon>
        <taxon>Spermatophyta</taxon>
        <taxon>Magnoliopsida</taxon>
        <taxon>eudicotyledons</taxon>
        <taxon>Gunneridae</taxon>
        <taxon>Pentapetalae</taxon>
        <taxon>Dilleniales</taxon>
        <taxon>Dilleniaceae</taxon>
        <taxon>Dillenia</taxon>
    </lineage>
</organism>
<comment type="caution">
    <text evidence="3">The sequence shown here is derived from an EMBL/GenBank/DDBJ whole genome shotgun (WGS) entry which is preliminary data.</text>
</comment>
<feature type="disulfide bond" evidence="1">
    <location>
        <begin position="186"/>
        <end position="195"/>
    </location>
</feature>
<feature type="disulfide bond" evidence="1">
    <location>
        <begin position="166"/>
        <end position="182"/>
    </location>
</feature>
<dbReference type="SUPFAM" id="SSF49870">
    <property type="entry name" value="Osmotin, thaumatin-like protein"/>
    <property type="match status" value="1"/>
</dbReference>
<proteinExistence type="predicted"/>
<dbReference type="AlphaFoldDB" id="A0AAN8VXJ2"/>
<name>A0AAN8VXJ2_9MAGN</name>
<keyword evidence="2" id="KW-0732">Signal</keyword>
<evidence type="ECO:0000313" key="4">
    <source>
        <dbReference type="Proteomes" id="UP001370490"/>
    </source>
</evidence>
<evidence type="ECO:0000256" key="2">
    <source>
        <dbReference type="SAM" id="SignalP"/>
    </source>
</evidence>
<accession>A0AAN8VXJ2</accession>
<dbReference type="PROSITE" id="PS51367">
    <property type="entry name" value="THAUMATIN_2"/>
    <property type="match status" value="1"/>
</dbReference>
<dbReference type="FunFam" id="2.60.110.10:FF:000004">
    <property type="entry name" value="THAUMATIN-LIKE PROTEIN 1"/>
    <property type="match status" value="1"/>
</dbReference>
<feature type="disulfide bond" evidence="1">
    <location>
        <begin position="158"/>
        <end position="219"/>
    </location>
</feature>
<dbReference type="EMBL" id="JBAMMX010000004">
    <property type="protein sequence ID" value="KAK6942728.1"/>
    <property type="molecule type" value="Genomic_DNA"/>
</dbReference>
<protein>
    <submittedName>
        <fullName evidence="3">Thaumatin family</fullName>
    </submittedName>
</protein>